<keyword evidence="4" id="KW-1185">Reference proteome</keyword>
<accession>A0A4U1BGY9</accession>
<dbReference type="InterPro" id="IPR008979">
    <property type="entry name" value="Galactose-bd-like_sf"/>
</dbReference>
<evidence type="ECO:0000256" key="1">
    <source>
        <dbReference type="ARBA" id="ARBA00007884"/>
    </source>
</evidence>
<dbReference type="InterPro" id="IPR013857">
    <property type="entry name" value="NADH-UbQ_OxRdtase-assoc_prot30"/>
</dbReference>
<evidence type="ECO:0000259" key="2">
    <source>
        <dbReference type="Pfam" id="PF08547"/>
    </source>
</evidence>
<comment type="caution">
    <text evidence="3">The sequence shown here is derived from an EMBL/GenBank/DDBJ whole genome shotgun (WGS) entry which is preliminary data.</text>
</comment>
<evidence type="ECO:0000313" key="4">
    <source>
        <dbReference type="Proteomes" id="UP000305674"/>
    </source>
</evidence>
<dbReference type="InterPro" id="IPR039131">
    <property type="entry name" value="NDUFAF1"/>
</dbReference>
<protein>
    <submittedName>
        <fullName evidence="3">CIA30 family protein</fullName>
    </submittedName>
</protein>
<name>A0A4U1BGY9_9GAMM</name>
<gene>
    <name evidence="3" type="ORF">FCL40_03755</name>
</gene>
<dbReference type="PANTHER" id="PTHR13194">
    <property type="entry name" value="COMPLEX I INTERMEDIATE-ASSOCIATED PROTEIN 30"/>
    <property type="match status" value="1"/>
</dbReference>
<organism evidence="3 4">
    <name type="scientific">Ferrimonas sediminicola</name>
    <dbReference type="NCBI Taxonomy" id="2569538"/>
    <lineage>
        <taxon>Bacteria</taxon>
        <taxon>Pseudomonadati</taxon>
        <taxon>Pseudomonadota</taxon>
        <taxon>Gammaproteobacteria</taxon>
        <taxon>Alteromonadales</taxon>
        <taxon>Ferrimonadaceae</taxon>
        <taxon>Ferrimonas</taxon>
    </lineage>
</organism>
<dbReference type="RefSeq" id="WP_136851530.1">
    <property type="nucleotide sequence ID" value="NZ_SWCI01000002.1"/>
</dbReference>
<dbReference type="EMBL" id="SWCI01000002">
    <property type="protein sequence ID" value="TKB50287.1"/>
    <property type="molecule type" value="Genomic_DNA"/>
</dbReference>
<dbReference type="SUPFAM" id="SSF49785">
    <property type="entry name" value="Galactose-binding domain-like"/>
    <property type="match status" value="1"/>
</dbReference>
<dbReference type="OrthoDB" id="442188at2"/>
<proteinExistence type="inferred from homology"/>
<dbReference type="AlphaFoldDB" id="A0A4U1BGY9"/>
<evidence type="ECO:0000313" key="3">
    <source>
        <dbReference type="EMBL" id="TKB50287.1"/>
    </source>
</evidence>
<feature type="domain" description="NADH:ubiquinone oxidoreductase intermediate-associated protein 30" evidence="2">
    <location>
        <begin position="5"/>
        <end position="154"/>
    </location>
</feature>
<reference evidence="3 4" key="1">
    <citation type="submission" date="2019-04" db="EMBL/GenBank/DDBJ databases">
        <authorList>
            <person name="Hwang J.C."/>
        </authorList>
    </citation>
    <scope>NUCLEOTIDE SEQUENCE [LARGE SCALE GENOMIC DNA]</scope>
    <source>
        <strain evidence="3 4">IMCC35001</strain>
    </source>
</reference>
<comment type="similarity">
    <text evidence="1">Belongs to the CIA30 family.</text>
</comment>
<dbReference type="PANTHER" id="PTHR13194:SF19">
    <property type="entry name" value="NAD(P)-BINDING ROSSMANN-FOLD SUPERFAMILY PROTEIN"/>
    <property type="match status" value="1"/>
</dbReference>
<sequence length="163" mass="17522">MELINFADRGECARWHSVNDAVMGGVSHSRMLATGHGCLFQGQVSLANGGGFASMRRALSLPGDCRALALRLRGDGKRYQLRLKMDGAVDGVVYVAPFETGGKRWQVLALSLCRFRPRYRGRAVTGADPIDPGRVAQIGLLVGEGQQGPFELELAGLSAVLPR</sequence>
<dbReference type="Pfam" id="PF08547">
    <property type="entry name" value="CIA30"/>
    <property type="match status" value="1"/>
</dbReference>
<dbReference type="Proteomes" id="UP000305674">
    <property type="component" value="Unassembled WGS sequence"/>
</dbReference>